<evidence type="ECO:0000313" key="4">
    <source>
        <dbReference type="Proteomes" id="UP000237000"/>
    </source>
</evidence>
<keyword evidence="1" id="KW-0472">Membrane</keyword>
<evidence type="ECO:0000259" key="2">
    <source>
        <dbReference type="Pfam" id="PF13456"/>
    </source>
</evidence>
<protein>
    <recommendedName>
        <fullName evidence="2">RNase H type-1 domain-containing protein</fullName>
    </recommendedName>
</protein>
<dbReference type="InParanoid" id="A0A2P5AXH6"/>
<dbReference type="OrthoDB" id="1750927at2759"/>
<sequence>MNRFPSVYWECSTHSLARPLNGVVLFSGAFGMIEIKSLMVVVAAISKKIPGRFSVKAVELLAVREGLLLAGQAGIPIFLFERDALRMVEGLTSSFPSASLAPIYLDIKSPCKSGNLGTCLFIPRNGNKVAYCLAGLALNIPSDRIWTDCMPLAILLFTLNDLYV</sequence>
<dbReference type="GO" id="GO:0003676">
    <property type="term" value="F:nucleic acid binding"/>
    <property type="evidence" value="ECO:0007669"/>
    <property type="project" value="InterPro"/>
</dbReference>
<dbReference type="AlphaFoldDB" id="A0A2P5AXH6"/>
<dbReference type="InterPro" id="IPR002156">
    <property type="entry name" value="RNaseH_domain"/>
</dbReference>
<organism evidence="3 4">
    <name type="scientific">Trema orientale</name>
    <name type="common">Charcoal tree</name>
    <name type="synonym">Celtis orientalis</name>
    <dbReference type="NCBI Taxonomy" id="63057"/>
    <lineage>
        <taxon>Eukaryota</taxon>
        <taxon>Viridiplantae</taxon>
        <taxon>Streptophyta</taxon>
        <taxon>Embryophyta</taxon>
        <taxon>Tracheophyta</taxon>
        <taxon>Spermatophyta</taxon>
        <taxon>Magnoliopsida</taxon>
        <taxon>eudicotyledons</taxon>
        <taxon>Gunneridae</taxon>
        <taxon>Pentapetalae</taxon>
        <taxon>rosids</taxon>
        <taxon>fabids</taxon>
        <taxon>Rosales</taxon>
        <taxon>Cannabaceae</taxon>
        <taxon>Trema</taxon>
    </lineage>
</organism>
<proteinExistence type="predicted"/>
<dbReference type="EMBL" id="JXTC01000665">
    <property type="protein sequence ID" value="PON41235.1"/>
    <property type="molecule type" value="Genomic_DNA"/>
</dbReference>
<evidence type="ECO:0000256" key="1">
    <source>
        <dbReference type="SAM" id="Phobius"/>
    </source>
</evidence>
<feature type="transmembrane region" description="Helical" evidence="1">
    <location>
        <begin position="20"/>
        <end position="45"/>
    </location>
</feature>
<dbReference type="Proteomes" id="UP000237000">
    <property type="component" value="Unassembled WGS sequence"/>
</dbReference>
<dbReference type="Pfam" id="PF13456">
    <property type="entry name" value="RVT_3"/>
    <property type="match status" value="1"/>
</dbReference>
<feature type="domain" description="RNase H type-1" evidence="2">
    <location>
        <begin position="29"/>
        <end position="135"/>
    </location>
</feature>
<keyword evidence="4" id="KW-1185">Reference proteome</keyword>
<dbReference type="GO" id="GO:0004523">
    <property type="term" value="F:RNA-DNA hybrid ribonuclease activity"/>
    <property type="evidence" value="ECO:0007669"/>
    <property type="project" value="InterPro"/>
</dbReference>
<gene>
    <name evidence="3" type="ORF">TorRG33x02_338570</name>
</gene>
<evidence type="ECO:0000313" key="3">
    <source>
        <dbReference type="EMBL" id="PON41235.1"/>
    </source>
</evidence>
<name>A0A2P5AXH6_TREOI</name>
<reference evidence="4" key="1">
    <citation type="submission" date="2016-06" db="EMBL/GenBank/DDBJ databases">
        <title>Parallel loss of symbiosis genes in relatives of nitrogen-fixing non-legume Parasponia.</title>
        <authorList>
            <person name="Van Velzen R."/>
            <person name="Holmer R."/>
            <person name="Bu F."/>
            <person name="Rutten L."/>
            <person name="Van Zeijl A."/>
            <person name="Liu W."/>
            <person name="Santuari L."/>
            <person name="Cao Q."/>
            <person name="Sharma T."/>
            <person name="Shen D."/>
            <person name="Roswanjaya Y."/>
            <person name="Wardhani T."/>
            <person name="Kalhor M.S."/>
            <person name="Jansen J."/>
            <person name="Van den Hoogen J."/>
            <person name="Gungor B."/>
            <person name="Hartog M."/>
            <person name="Hontelez J."/>
            <person name="Verver J."/>
            <person name="Yang W.-C."/>
            <person name="Schijlen E."/>
            <person name="Repin R."/>
            <person name="Schilthuizen M."/>
            <person name="Schranz E."/>
            <person name="Heidstra R."/>
            <person name="Miyata K."/>
            <person name="Fedorova E."/>
            <person name="Kohlen W."/>
            <person name="Bisseling T."/>
            <person name="Smit S."/>
            <person name="Geurts R."/>
        </authorList>
    </citation>
    <scope>NUCLEOTIDE SEQUENCE [LARGE SCALE GENOMIC DNA]</scope>
    <source>
        <strain evidence="4">cv. RG33-2</strain>
    </source>
</reference>
<comment type="caution">
    <text evidence="3">The sequence shown here is derived from an EMBL/GenBank/DDBJ whole genome shotgun (WGS) entry which is preliminary data.</text>
</comment>
<keyword evidence="1" id="KW-0812">Transmembrane</keyword>
<accession>A0A2P5AXH6</accession>
<keyword evidence="1" id="KW-1133">Transmembrane helix</keyword>